<dbReference type="EMBL" id="LN847028">
    <property type="protein sequence ID" value="CRI42293.1"/>
    <property type="molecule type" value="Genomic_DNA"/>
</dbReference>
<organism evidence="2">
    <name type="scientific">Chlamydia pneumoniae</name>
    <name type="common">Chlamydophila pneumoniae</name>
    <dbReference type="NCBI Taxonomy" id="83558"/>
    <lineage>
        <taxon>Bacteria</taxon>
        <taxon>Pseudomonadati</taxon>
        <taxon>Chlamydiota</taxon>
        <taxon>Chlamydiia</taxon>
        <taxon>Chlamydiales</taxon>
        <taxon>Chlamydiaceae</taxon>
        <taxon>Chlamydia/Chlamydophila group</taxon>
        <taxon>Chlamydia</taxon>
    </lineage>
</organism>
<dbReference type="AlphaFoldDB" id="A0A0F7WY02"/>
<keyword evidence="1" id="KW-0472">Membrane</keyword>
<keyword evidence="1" id="KW-0812">Transmembrane</keyword>
<proteinExistence type="predicted"/>
<sequence>MKNVGSECSQPLVMELNTQPLRNLCESRLVKITSFVIALLALVGGITLTALAGAGILSFLPWLVLGIVLVVLCALFLLFSYKFCPIKELGVVYNADSQIHQWFQK</sequence>
<protein>
    <submittedName>
        <fullName evidence="2">Uncharacterized protein</fullName>
    </submittedName>
</protein>
<accession>A0A0F7WY02</accession>
<evidence type="ECO:0000313" key="2">
    <source>
        <dbReference type="EMBL" id="CRI42293.1"/>
    </source>
</evidence>
<gene>
    <name evidence="2" type="ORF">BN1224_DC9_AU_00030</name>
</gene>
<feature type="transmembrane region" description="Helical" evidence="1">
    <location>
        <begin position="59"/>
        <end position="79"/>
    </location>
</feature>
<name>A0A0F7WY02_CHLPN</name>
<evidence type="ECO:0000256" key="1">
    <source>
        <dbReference type="SAM" id="Phobius"/>
    </source>
</evidence>
<keyword evidence="1" id="KW-1133">Transmembrane helix</keyword>
<reference evidence="2" key="1">
    <citation type="submission" date="2015-05" db="EMBL/GenBank/DDBJ databases">
        <authorList>
            <person name="Rattei Thomas"/>
        </authorList>
    </citation>
    <scope>NUCLEOTIDE SEQUENCE</scope>
    <source>
        <strain evidence="2">DC9</strain>
    </source>
</reference>
<feature type="transmembrane region" description="Helical" evidence="1">
    <location>
        <begin position="32"/>
        <end position="53"/>
    </location>
</feature>